<evidence type="ECO:0000256" key="1">
    <source>
        <dbReference type="ARBA" id="ARBA00022490"/>
    </source>
</evidence>
<dbReference type="Proteomes" id="UP001580391">
    <property type="component" value="Unassembled WGS sequence"/>
</dbReference>
<dbReference type="InterPro" id="IPR003699">
    <property type="entry name" value="QueA"/>
</dbReference>
<dbReference type="InterPro" id="IPR036100">
    <property type="entry name" value="QueA_sf"/>
</dbReference>
<evidence type="ECO:0000256" key="3">
    <source>
        <dbReference type="ARBA" id="ARBA00022691"/>
    </source>
</evidence>
<dbReference type="GO" id="GO:0051075">
    <property type="term" value="F:S-adenosylmethionine:tRNA ribosyltransferase-isomerase activity"/>
    <property type="evidence" value="ECO:0007669"/>
    <property type="project" value="UniProtKB-EC"/>
</dbReference>
<dbReference type="SUPFAM" id="SSF111337">
    <property type="entry name" value="QueA-like"/>
    <property type="match status" value="1"/>
</dbReference>
<dbReference type="NCBIfam" id="TIGR00113">
    <property type="entry name" value="queA"/>
    <property type="match status" value="1"/>
</dbReference>
<dbReference type="EMBL" id="JBHILJ010000005">
    <property type="protein sequence ID" value="MFB5736984.1"/>
    <property type="molecule type" value="Genomic_DNA"/>
</dbReference>
<organism evidence="6 7">
    <name type="scientific">Leptospira wolffii</name>
    <dbReference type="NCBI Taxonomy" id="409998"/>
    <lineage>
        <taxon>Bacteria</taxon>
        <taxon>Pseudomonadati</taxon>
        <taxon>Spirochaetota</taxon>
        <taxon>Spirochaetia</taxon>
        <taxon>Leptospirales</taxon>
        <taxon>Leptospiraceae</taxon>
        <taxon>Leptospira</taxon>
    </lineage>
</organism>
<keyword evidence="7" id="KW-1185">Reference proteome</keyword>
<reference evidence="6 7" key="1">
    <citation type="submission" date="2024-09" db="EMBL/GenBank/DDBJ databases">
        <title>Taxonomic and Genotyping Characterization of Leptospira Strains isolated from Multiple Sources in Colombia highlights the importance of intermediate species.</title>
        <authorList>
            <person name="Torres Higuera L."/>
            <person name="Rojas Tapias D."/>
            <person name="Jimenez Velasquez S."/>
            <person name="Renjifo Ibanez C."/>
        </authorList>
    </citation>
    <scope>NUCLEOTIDE SEQUENCE [LARGE SCALE GENOMIC DNA]</scope>
    <source>
        <strain evidence="6 7">Lep080</strain>
    </source>
</reference>
<dbReference type="PANTHER" id="PTHR30307">
    <property type="entry name" value="S-ADENOSYLMETHIONINE:TRNA RIBOSYLTRANSFERASE-ISOMERASE"/>
    <property type="match status" value="1"/>
</dbReference>
<name>A0ABV5BPH1_9LEPT</name>
<proteinExistence type="inferred from homology"/>
<comment type="similarity">
    <text evidence="5">Belongs to the QueA family.</text>
</comment>
<sequence length="351" mass="40121">MKISDLSEFDFELPEELIAKFPAPERDRSRLLCIGRTRSFLTEEKEFLEIRKYLRKGDVLVANSTRVSKRRVFLRTKTGRRHEALFLSEPEPGIWKALVRNSKKLKPEEILQDEVAAGFFFKLVGRSEEFSLLQAGPEFREESFEQIGRIPIPPYFKRESGPEDEIRYQTVYSKALGSVAAPTAGLHFTSGLISDLKNSGIEFLDLELRVGYGTFQPIGENHFAEKRLHEERFLLPEYTVSRLNLAKKEKRRILSVGTTTLRALESSYDPISDSFRMGEGETTLFLQPGDPVRSCDGLITNFHLPQSSLLLLVSAFAGKENILNAYRFAIEHKFRFFSYGDAMLILDPIPN</sequence>
<keyword evidence="4 5" id="KW-0671">Queuosine biosynthesis</keyword>
<evidence type="ECO:0000256" key="2">
    <source>
        <dbReference type="ARBA" id="ARBA00022679"/>
    </source>
</evidence>
<dbReference type="InterPro" id="IPR042119">
    <property type="entry name" value="QueA_dom2"/>
</dbReference>
<evidence type="ECO:0000313" key="6">
    <source>
        <dbReference type="EMBL" id="MFB5736984.1"/>
    </source>
</evidence>
<evidence type="ECO:0000256" key="4">
    <source>
        <dbReference type="ARBA" id="ARBA00022785"/>
    </source>
</evidence>
<dbReference type="InterPro" id="IPR042118">
    <property type="entry name" value="QueA_dom1"/>
</dbReference>
<comment type="catalytic activity">
    <reaction evidence="5">
        <text>7-aminomethyl-7-carbaguanosine(34) in tRNA + S-adenosyl-L-methionine = epoxyqueuosine(34) in tRNA + adenine + L-methionine + 2 H(+)</text>
        <dbReference type="Rhea" id="RHEA:32155"/>
        <dbReference type="Rhea" id="RHEA-COMP:10342"/>
        <dbReference type="Rhea" id="RHEA-COMP:18582"/>
        <dbReference type="ChEBI" id="CHEBI:15378"/>
        <dbReference type="ChEBI" id="CHEBI:16708"/>
        <dbReference type="ChEBI" id="CHEBI:57844"/>
        <dbReference type="ChEBI" id="CHEBI:59789"/>
        <dbReference type="ChEBI" id="CHEBI:82833"/>
        <dbReference type="ChEBI" id="CHEBI:194443"/>
        <dbReference type="EC" id="2.4.99.17"/>
    </reaction>
</comment>
<dbReference type="Gene3D" id="3.40.1780.10">
    <property type="entry name" value="QueA-like"/>
    <property type="match status" value="1"/>
</dbReference>
<evidence type="ECO:0000256" key="5">
    <source>
        <dbReference type="HAMAP-Rule" id="MF_00113"/>
    </source>
</evidence>
<keyword evidence="1 5" id="KW-0963">Cytoplasm</keyword>
<evidence type="ECO:0000313" key="7">
    <source>
        <dbReference type="Proteomes" id="UP001580391"/>
    </source>
</evidence>
<dbReference type="EC" id="2.4.99.17" evidence="5"/>
<dbReference type="Pfam" id="PF02547">
    <property type="entry name" value="Queuosine_synth"/>
    <property type="match status" value="1"/>
</dbReference>
<accession>A0ABV5BPH1</accession>
<comment type="subunit">
    <text evidence="5">Monomer.</text>
</comment>
<dbReference type="Gene3D" id="2.40.10.240">
    <property type="entry name" value="QueA-like"/>
    <property type="match status" value="1"/>
</dbReference>
<dbReference type="HAMAP" id="MF_00113">
    <property type="entry name" value="QueA"/>
    <property type="match status" value="1"/>
</dbReference>
<comment type="pathway">
    <text evidence="5">tRNA modification; tRNA-queuosine biosynthesis.</text>
</comment>
<dbReference type="NCBIfam" id="NF001140">
    <property type="entry name" value="PRK00147.1"/>
    <property type="match status" value="1"/>
</dbReference>
<comment type="subcellular location">
    <subcellularLocation>
        <location evidence="5">Cytoplasm</location>
    </subcellularLocation>
</comment>
<comment type="function">
    <text evidence="5">Transfers and isomerizes the ribose moiety from AdoMet to the 7-aminomethyl group of 7-deazaguanine (preQ1-tRNA) to give epoxyqueuosine (oQ-tRNA).</text>
</comment>
<keyword evidence="2 5" id="KW-0808">Transferase</keyword>
<protein>
    <recommendedName>
        <fullName evidence="5">S-adenosylmethionine:tRNA ribosyltransferase-isomerase</fullName>
        <ecNumber evidence="5">2.4.99.17</ecNumber>
    </recommendedName>
    <alternativeName>
        <fullName evidence="5">Queuosine biosynthesis protein QueA</fullName>
    </alternativeName>
</protein>
<dbReference type="RefSeq" id="WP_375517130.1">
    <property type="nucleotide sequence ID" value="NZ_JBHILI010000006.1"/>
</dbReference>
<keyword evidence="3 5" id="KW-0949">S-adenosyl-L-methionine</keyword>
<dbReference type="PANTHER" id="PTHR30307:SF0">
    <property type="entry name" value="S-ADENOSYLMETHIONINE:TRNA RIBOSYLTRANSFERASE-ISOMERASE"/>
    <property type="match status" value="1"/>
</dbReference>
<comment type="caution">
    <text evidence="6">The sequence shown here is derived from an EMBL/GenBank/DDBJ whole genome shotgun (WGS) entry which is preliminary data.</text>
</comment>
<keyword evidence="6" id="KW-0328">Glycosyltransferase</keyword>
<gene>
    <name evidence="5 6" type="primary">queA</name>
    <name evidence="6" type="ORF">ACE5IX_10725</name>
</gene>